<dbReference type="GO" id="GO:0000160">
    <property type="term" value="P:phosphorelay signal transduction system"/>
    <property type="evidence" value="ECO:0007669"/>
    <property type="project" value="UniProtKB-KW"/>
</dbReference>
<dbReference type="Pfam" id="PF02518">
    <property type="entry name" value="HATPase_c"/>
    <property type="match status" value="1"/>
</dbReference>
<evidence type="ECO:0000256" key="3">
    <source>
        <dbReference type="ARBA" id="ARBA00012438"/>
    </source>
</evidence>
<evidence type="ECO:0000256" key="9">
    <source>
        <dbReference type="ARBA" id="ARBA00023012"/>
    </source>
</evidence>
<keyword evidence="4" id="KW-0597">Phosphoprotein</keyword>
<dbReference type="InterPro" id="IPR050428">
    <property type="entry name" value="TCS_sensor_his_kinase"/>
</dbReference>
<feature type="domain" description="Histidine kinase" evidence="12">
    <location>
        <begin position="239"/>
        <end position="440"/>
    </location>
</feature>
<organism evidence="14 15">
    <name type="scientific">endosymbiont of Galathealinum brachiosum</name>
    <dbReference type="NCBI Taxonomy" id="2200906"/>
    <lineage>
        <taxon>Bacteria</taxon>
        <taxon>Pseudomonadati</taxon>
        <taxon>Pseudomonadota</taxon>
        <taxon>Gammaproteobacteria</taxon>
        <taxon>sulfur-oxidizing symbionts</taxon>
    </lineage>
</organism>
<feature type="domain" description="HAMP" evidence="13">
    <location>
        <begin position="180"/>
        <end position="231"/>
    </location>
</feature>
<evidence type="ECO:0000259" key="13">
    <source>
        <dbReference type="PROSITE" id="PS50885"/>
    </source>
</evidence>
<dbReference type="InterPro" id="IPR004358">
    <property type="entry name" value="Sig_transdc_His_kin-like_C"/>
</dbReference>
<protein>
    <recommendedName>
        <fullName evidence="3">histidine kinase</fullName>
        <ecNumber evidence="3">2.7.13.3</ecNumber>
    </recommendedName>
</protein>
<dbReference type="PANTHER" id="PTHR45436:SF5">
    <property type="entry name" value="SENSOR HISTIDINE KINASE TRCS"/>
    <property type="match status" value="1"/>
</dbReference>
<dbReference type="Proteomes" id="UP000254266">
    <property type="component" value="Unassembled WGS sequence"/>
</dbReference>
<keyword evidence="9" id="KW-0902">Two-component regulatory system</keyword>
<evidence type="ECO:0000256" key="6">
    <source>
        <dbReference type="ARBA" id="ARBA00022692"/>
    </source>
</evidence>
<evidence type="ECO:0000256" key="5">
    <source>
        <dbReference type="ARBA" id="ARBA00022679"/>
    </source>
</evidence>
<comment type="subcellular location">
    <subcellularLocation>
        <location evidence="2">Membrane</location>
    </subcellularLocation>
</comment>
<evidence type="ECO:0000256" key="8">
    <source>
        <dbReference type="ARBA" id="ARBA00022989"/>
    </source>
</evidence>
<evidence type="ECO:0000256" key="10">
    <source>
        <dbReference type="ARBA" id="ARBA00023136"/>
    </source>
</evidence>
<dbReference type="InterPro" id="IPR003594">
    <property type="entry name" value="HATPase_dom"/>
</dbReference>
<evidence type="ECO:0000313" key="14">
    <source>
        <dbReference type="EMBL" id="RDH82709.1"/>
    </source>
</evidence>
<dbReference type="GO" id="GO:0004673">
    <property type="term" value="F:protein histidine kinase activity"/>
    <property type="evidence" value="ECO:0007669"/>
    <property type="project" value="UniProtKB-EC"/>
</dbReference>
<dbReference type="Gene3D" id="3.30.565.10">
    <property type="entry name" value="Histidine kinase-like ATPase, C-terminal domain"/>
    <property type="match status" value="1"/>
</dbReference>
<keyword evidence="5" id="KW-0808">Transferase</keyword>
<evidence type="ECO:0000256" key="2">
    <source>
        <dbReference type="ARBA" id="ARBA00004370"/>
    </source>
</evidence>
<dbReference type="InterPro" id="IPR003660">
    <property type="entry name" value="HAMP_dom"/>
</dbReference>
<dbReference type="PROSITE" id="PS50109">
    <property type="entry name" value="HIS_KIN"/>
    <property type="match status" value="1"/>
</dbReference>
<dbReference type="SUPFAM" id="SSF55874">
    <property type="entry name" value="ATPase domain of HSP90 chaperone/DNA topoisomerase II/histidine kinase"/>
    <property type="match status" value="1"/>
</dbReference>
<keyword evidence="10 11" id="KW-0472">Membrane</keyword>
<gene>
    <name evidence="14" type="ORF">DIZ80_10540</name>
</gene>
<dbReference type="PRINTS" id="PR00344">
    <property type="entry name" value="BCTRLSENSOR"/>
</dbReference>
<evidence type="ECO:0000256" key="11">
    <source>
        <dbReference type="SAM" id="Phobius"/>
    </source>
</evidence>
<evidence type="ECO:0000256" key="7">
    <source>
        <dbReference type="ARBA" id="ARBA00022777"/>
    </source>
</evidence>
<dbReference type="InterPro" id="IPR005467">
    <property type="entry name" value="His_kinase_dom"/>
</dbReference>
<comment type="caution">
    <text evidence="14">The sequence shown here is derived from an EMBL/GenBank/DDBJ whole genome shotgun (WGS) entry which is preliminary data.</text>
</comment>
<dbReference type="AlphaFoldDB" id="A0A370DCS6"/>
<dbReference type="EC" id="2.7.13.3" evidence="3"/>
<accession>A0A370DCS6</accession>
<dbReference type="EMBL" id="QFXC01000011">
    <property type="protein sequence ID" value="RDH82709.1"/>
    <property type="molecule type" value="Genomic_DNA"/>
</dbReference>
<dbReference type="InterPro" id="IPR036890">
    <property type="entry name" value="HATPase_C_sf"/>
</dbReference>
<evidence type="ECO:0000256" key="4">
    <source>
        <dbReference type="ARBA" id="ARBA00022553"/>
    </source>
</evidence>
<feature type="transmembrane region" description="Helical" evidence="11">
    <location>
        <begin position="160"/>
        <end position="183"/>
    </location>
</feature>
<dbReference type="SMART" id="SM00387">
    <property type="entry name" value="HATPase_c"/>
    <property type="match status" value="1"/>
</dbReference>
<evidence type="ECO:0000259" key="12">
    <source>
        <dbReference type="PROSITE" id="PS50109"/>
    </source>
</evidence>
<keyword evidence="8 11" id="KW-1133">Transmembrane helix</keyword>
<feature type="transmembrane region" description="Helical" evidence="11">
    <location>
        <begin position="12"/>
        <end position="35"/>
    </location>
</feature>
<dbReference type="Gene3D" id="1.10.287.130">
    <property type="match status" value="1"/>
</dbReference>
<sequence length="441" mass="49650">MQSLQSKLSTGLFISLVITFSALWLLVSFNVQFLAEEYIASRLKHDADTLLSRISFDQNSQLIIDSSRVDLIYTQPFSGHYYVINTGKQSVTSRSLWDQKITHKIVDTGQQLQSTQKGPEQQSLLIISAGYKKQGNKLTITVAEDLNPINENITKFKTGFAVMAVSFLLVLLIFQIIILRLSLKPLNKIQNELKALQQGRLEKLSTDTPDELQPLIYEVNHLLEIMQKNLLRSRNALGDLAHSIKKPLTVIKQITSKIDTSEKNRAILDEQSEDIYQITDRILKRARLAGHSHSGTLFSFSDDLPILVKTLEMMHANKTIQLNLDITHNTICPVDREDMLELLGNLLDNAYKWAAHKITVKVKINSELHIVIEDDGPGADNEKINEISKRGVRLDEKVHGHGFGLAISADIIADYKGSISFKHSDELGGFRVDITLPVHQQ</sequence>
<proteinExistence type="predicted"/>
<dbReference type="PROSITE" id="PS50885">
    <property type="entry name" value="HAMP"/>
    <property type="match status" value="1"/>
</dbReference>
<name>A0A370DCS6_9GAMM</name>
<keyword evidence="6 11" id="KW-0812">Transmembrane</keyword>
<dbReference type="GO" id="GO:0005886">
    <property type="term" value="C:plasma membrane"/>
    <property type="evidence" value="ECO:0007669"/>
    <property type="project" value="TreeGrafter"/>
</dbReference>
<evidence type="ECO:0000313" key="15">
    <source>
        <dbReference type="Proteomes" id="UP000254266"/>
    </source>
</evidence>
<comment type="catalytic activity">
    <reaction evidence="1">
        <text>ATP + protein L-histidine = ADP + protein N-phospho-L-histidine.</text>
        <dbReference type="EC" id="2.7.13.3"/>
    </reaction>
</comment>
<keyword evidence="7" id="KW-0418">Kinase</keyword>
<keyword evidence="15" id="KW-1185">Reference proteome</keyword>
<reference evidence="14 15" key="1">
    <citation type="journal article" date="2018" name="ISME J.">
        <title>Endosymbiont genomes yield clues of tubeworm success.</title>
        <authorList>
            <person name="Li Y."/>
            <person name="Liles M.R."/>
            <person name="Halanych K.M."/>
        </authorList>
    </citation>
    <scope>NUCLEOTIDE SEQUENCE [LARGE SCALE GENOMIC DNA]</scope>
    <source>
        <strain evidence="14">A1464</strain>
    </source>
</reference>
<dbReference type="PANTHER" id="PTHR45436">
    <property type="entry name" value="SENSOR HISTIDINE KINASE YKOH"/>
    <property type="match status" value="1"/>
</dbReference>
<evidence type="ECO:0000256" key="1">
    <source>
        <dbReference type="ARBA" id="ARBA00000085"/>
    </source>
</evidence>